<evidence type="ECO:0000313" key="2">
    <source>
        <dbReference type="Proteomes" id="UP000007463"/>
    </source>
</evidence>
<keyword evidence="2" id="KW-1185">Reference proteome</keyword>
<organism evidence="1 2">
    <name type="scientific">Fluviicola taffensis (strain DSM 16823 / NCIMB 13979 / RW262)</name>
    <dbReference type="NCBI Taxonomy" id="755732"/>
    <lineage>
        <taxon>Bacteria</taxon>
        <taxon>Pseudomonadati</taxon>
        <taxon>Bacteroidota</taxon>
        <taxon>Flavobacteriia</taxon>
        <taxon>Flavobacteriales</taxon>
        <taxon>Crocinitomicaceae</taxon>
        <taxon>Fluviicola</taxon>
    </lineage>
</organism>
<dbReference type="STRING" id="755732.Fluta_3255"/>
<dbReference type="Proteomes" id="UP000007463">
    <property type="component" value="Chromosome"/>
</dbReference>
<evidence type="ECO:0000313" key="1">
    <source>
        <dbReference type="EMBL" id="AEA45228.1"/>
    </source>
</evidence>
<protein>
    <submittedName>
        <fullName evidence="1">Uncharacterized protein</fullName>
    </submittedName>
</protein>
<reference evidence="1 2" key="1">
    <citation type="journal article" date="2011" name="Stand. Genomic Sci.">
        <title>Complete genome sequence of the gliding freshwater bacterium Fluviicola taffensis type strain (RW262).</title>
        <authorList>
            <person name="Woyke T."/>
            <person name="Chertkov O."/>
            <person name="Lapidus A."/>
            <person name="Nolan M."/>
            <person name="Lucas S."/>
            <person name="Del Rio T.G."/>
            <person name="Tice H."/>
            <person name="Cheng J.F."/>
            <person name="Tapia R."/>
            <person name="Han C."/>
            <person name="Goodwin L."/>
            <person name="Pitluck S."/>
            <person name="Liolios K."/>
            <person name="Pagani I."/>
            <person name="Ivanova N."/>
            <person name="Huntemann M."/>
            <person name="Mavromatis K."/>
            <person name="Mikhailova N."/>
            <person name="Pati A."/>
            <person name="Chen A."/>
            <person name="Palaniappan K."/>
            <person name="Land M."/>
            <person name="Hauser L."/>
            <person name="Brambilla E.M."/>
            <person name="Rohde M."/>
            <person name="Mwirichia R."/>
            <person name="Sikorski J."/>
            <person name="Tindall B.J."/>
            <person name="Goker M."/>
            <person name="Bristow J."/>
            <person name="Eisen J.A."/>
            <person name="Markowitz V."/>
            <person name="Hugenholtz P."/>
            <person name="Klenk H.P."/>
            <person name="Kyrpides N.C."/>
        </authorList>
    </citation>
    <scope>NUCLEOTIDE SEQUENCE [LARGE SCALE GENOMIC DNA]</scope>
    <source>
        <strain evidence="2">DSM 16823 / RW262 / RW262</strain>
    </source>
</reference>
<proteinExistence type="predicted"/>
<dbReference type="AlphaFoldDB" id="F2IA51"/>
<name>F2IA51_FLUTR</name>
<dbReference type="KEGG" id="fte:Fluta_3255"/>
<dbReference type="EMBL" id="CP002542">
    <property type="protein sequence ID" value="AEA45228.1"/>
    <property type="molecule type" value="Genomic_DNA"/>
</dbReference>
<accession>F2IA51</accession>
<reference evidence="2" key="2">
    <citation type="submission" date="2011-02" db="EMBL/GenBank/DDBJ databases">
        <title>The complete genome of Fluviicola taffensis DSM 16823.</title>
        <authorList>
            <consortium name="US DOE Joint Genome Institute (JGI-PGF)"/>
            <person name="Lucas S."/>
            <person name="Copeland A."/>
            <person name="Lapidus A."/>
            <person name="Bruce D."/>
            <person name="Goodwin L."/>
            <person name="Pitluck S."/>
            <person name="Kyrpides N."/>
            <person name="Mavromatis K."/>
            <person name="Ivanova N."/>
            <person name="Mikhailova N."/>
            <person name="Pagani I."/>
            <person name="Chertkov O."/>
            <person name="Detter J.C."/>
            <person name="Han C."/>
            <person name="Tapia R."/>
            <person name="Land M."/>
            <person name="Hauser L."/>
            <person name="Markowitz V."/>
            <person name="Cheng J.-F."/>
            <person name="Hugenholtz P."/>
            <person name="Woyke T."/>
            <person name="Wu D."/>
            <person name="Tindall B."/>
            <person name="Pomrenke H.G."/>
            <person name="Brambilla E."/>
            <person name="Klenk H.-P."/>
            <person name="Eisen J.A."/>
        </authorList>
    </citation>
    <scope>NUCLEOTIDE SEQUENCE [LARGE SCALE GENOMIC DNA]</scope>
    <source>
        <strain evidence="2">DSM 16823 / RW262 / RW262</strain>
    </source>
</reference>
<gene>
    <name evidence="1" type="ordered locus">Fluta_3255</name>
</gene>
<dbReference type="HOGENOM" id="CLU_3183974_0_0_10"/>
<sequence length="46" mass="5348">MNSVVNSFILVFKKPIVFGKRTMGREDFVAEYLYFSKEKVKKSTGK</sequence>